<dbReference type="Pfam" id="PF01730">
    <property type="entry name" value="UreF"/>
    <property type="match status" value="1"/>
</dbReference>
<sequence length="198" mass="22099">MVSVRIFQLFDSALPIGSFNFSNGVEEAYYSGLDVKEFIRSTFKSVVLMGDVAAARIAFEDPRKADSLVFASKLTAELRDATRSMGVSLVRLGLCQNDYLNGVLEDKEIGTYPVTVAQTCKCMDIDVDTCLKGLAYSELAQMVFSAVRLGSMDYINGQKLIYSLMEEFKIADEFSPFSPVLDYMSRKHQIREPKVFSS</sequence>
<keyword evidence="2" id="KW-0143">Chaperone</keyword>
<dbReference type="EMBL" id="JFZT01000001">
    <property type="protein sequence ID" value="EZQ12274.1"/>
    <property type="molecule type" value="Genomic_DNA"/>
</dbReference>
<dbReference type="InterPro" id="IPR038277">
    <property type="entry name" value="UreF_sf"/>
</dbReference>
<name>A0A031LXP5_9CREN</name>
<dbReference type="AlphaFoldDB" id="A0A031LXP5"/>
<evidence type="ECO:0000256" key="1">
    <source>
        <dbReference type="ARBA" id="ARBA00022988"/>
    </source>
</evidence>
<accession>A0A031LXP5</accession>
<evidence type="ECO:0000313" key="3">
    <source>
        <dbReference type="EMBL" id="EZQ12274.1"/>
    </source>
</evidence>
<dbReference type="RefSeq" id="WP_048098428.1">
    <property type="nucleotide sequence ID" value="NZ_JFZT01000001.1"/>
</dbReference>
<dbReference type="PANTHER" id="PTHR33620">
    <property type="entry name" value="UREASE ACCESSORY PROTEIN F"/>
    <property type="match status" value="1"/>
</dbReference>
<dbReference type="InterPro" id="IPR002639">
    <property type="entry name" value="UreF"/>
</dbReference>
<reference evidence="3 4" key="1">
    <citation type="submission" date="2014-03" db="EMBL/GenBank/DDBJ databases">
        <title>Draft genome sequence of the novel thermoacidophilic archaea Acidianus copahuensis ALE1 strain, isolated from Copahue volcanic area in Neuquen Argentina.</title>
        <authorList>
            <person name="Urbieta M.S."/>
            <person name="Rascovan N."/>
            <person name="Castro C."/>
            <person name="Revale S."/>
            <person name="Giaveno M.A."/>
            <person name="Vazquez M.P."/>
            <person name="Donati E.R."/>
        </authorList>
    </citation>
    <scope>NUCLEOTIDE SEQUENCE [LARGE SCALE GENOMIC DNA]</scope>
    <source>
        <strain evidence="3 4">ALE1</strain>
    </source>
</reference>
<dbReference type="PANTHER" id="PTHR33620:SF1">
    <property type="entry name" value="UREASE ACCESSORY PROTEIN F"/>
    <property type="match status" value="1"/>
</dbReference>
<dbReference type="GO" id="GO:0016151">
    <property type="term" value="F:nickel cation binding"/>
    <property type="evidence" value="ECO:0007669"/>
    <property type="project" value="InterPro"/>
</dbReference>
<comment type="caution">
    <text evidence="3">The sequence shown here is derived from an EMBL/GenBank/DDBJ whole genome shotgun (WGS) entry which is preliminary data.</text>
</comment>
<organism evidence="3 4">
    <name type="scientific">Candidatus Acidianus copahuensis</name>
    <dbReference type="NCBI Taxonomy" id="1160895"/>
    <lineage>
        <taxon>Archaea</taxon>
        <taxon>Thermoproteota</taxon>
        <taxon>Thermoprotei</taxon>
        <taxon>Sulfolobales</taxon>
        <taxon>Sulfolobaceae</taxon>
        <taxon>Acidianus</taxon>
    </lineage>
</organism>
<evidence type="ECO:0000256" key="2">
    <source>
        <dbReference type="ARBA" id="ARBA00023186"/>
    </source>
</evidence>
<dbReference type="Gene3D" id="1.10.4190.10">
    <property type="entry name" value="Urease accessory protein UreF"/>
    <property type="match status" value="1"/>
</dbReference>
<dbReference type="STRING" id="1160895.CM19_00075"/>
<proteinExistence type="predicted"/>
<gene>
    <name evidence="3" type="ORF">CM19_00075</name>
</gene>
<dbReference type="OrthoDB" id="1740at2157"/>
<keyword evidence="4" id="KW-1185">Reference proteome</keyword>
<protein>
    <submittedName>
        <fullName evidence="3">Urease accessory protein UreF</fullName>
    </submittedName>
</protein>
<keyword evidence="1" id="KW-0996">Nickel insertion</keyword>
<evidence type="ECO:0000313" key="4">
    <source>
        <dbReference type="Proteomes" id="UP000024332"/>
    </source>
</evidence>
<dbReference type="Proteomes" id="UP000024332">
    <property type="component" value="Unassembled WGS sequence"/>
</dbReference>